<evidence type="ECO:0000313" key="5">
    <source>
        <dbReference type="Proteomes" id="UP000240506"/>
    </source>
</evidence>
<evidence type="ECO:0000313" key="3">
    <source>
        <dbReference type="EMBL" id="PTA49775.1"/>
    </source>
</evidence>
<sequence>MQHLFWLVEGKVAGRSGPNKDSWDLQTLKDAGIGAVLSVNGGEGCEPSAFKQLDLRYECIPLSRNVPPQNGDVAICVAQLPKALAFIQQCEADDVPVVIHCRSGKDRTGLIMAYYLMVNGAAPLHAVSQVRNIRDIAFTAEGWDQFAFDVLYALQD</sequence>
<dbReference type="Gene3D" id="3.90.190.10">
    <property type="entry name" value="Protein tyrosine phosphatase superfamily"/>
    <property type="match status" value="1"/>
</dbReference>
<dbReference type="InterPro" id="IPR000387">
    <property type="entry name" value="Tyr_Pase_dom"/>
</dbReference>
<evidence type="ECO:0000256" key="1">
    <source>
        <dbReference type="ARBA" id="ARBA00022801"/>
    </source>
</evidence>
<dbReference type="AlphaFoldDB" id="A0A1N6W5G6"/>
<dbReference type="InterPro" id="IPR016130">
    <property type="entry name" value="Tyr_Pase_AS"/>
</dbReference>
<accession>A0A1N6W5G6</accession>
<dbReference type="Proteomes" id="UP000240506">
    <property type="component" value="Unassembled WGS sequence"/>
</dbReference>
<dbReference type="PROSITE" id="PS50056">
    <property type="entry name" value="TYR_PHOSPHATASE_2"/>
    <property type="match status" value="1"/>
</dbReference>
<keyword evidence="5" id="KW-1185">Reference proteome</keyword>
<evidence type="ECO:0000259" key="2">
    <source>
        <dbReference type="PROSITE" id="PS50056"/>
    </source>
</evidence>
<name>A0A1N6W5G6_9GAMM</name>
<dbReference type="Pfam" id="PF22784">
    <property type="entry name" value="PTP-SAK"/>
    <property type="match status" value="1"/>
</dbReference>
<dbReference type="EMBL" id="PYSG01000002">
    <property type="protein sequence ID" value="PTA49775.1"/>
    <property type="molecule type" value="Genomic_DNA"/>
</dbReference>
<reference evidence="3" key="1">
    <citation type="submission" date="2018-03" db="EMBL/GenBank/DDBJ databases">
        <authorList>
            <person name="Dailey F.E."/>
        </authorList>
    </citation>
    <scope>NUCLEOTIDE SEQUENCE</scope>
    <source>
        <strain evidence="3">CW7</strain>
    </source>
</reference>
<gene>
    <name evidence="3" type="ORF">C9I43_04190</name>
    <name evidence="4" type="ORF">NCTC10736_00563</name>
</gene>
<dbReference type="STRING" id="365591.SAMN05421840_1057"/>
<accession>A0A379ZIQ9</accession>
<evidence type="ECO:0000313" key="6">
    <source>
        <dbReference type="Proteomes" id="UP000255061"/>
    </source>
</evidence>
<organism evidence="4 6">
    <name type="scientific">Shewanella morhuae</name>
    <dbReference type="NCBI Taxonomy" id="365591"/>
    <lineage>
        <taxon>Bacteria</taxon>
        <taxon>Pseudomonadati</taxon>
        <taxon>Pseudomonadota</taxon>
        <taxon>Gammaproteobacteria</taxon>
        <taxon>Alteromonadales</taxon>
        <taxon>Shewanellaceae</taxon>
        <taxon>Shewanella</taxon>
    </lineage>
</organism>
<dbReference type="OrthoDB" id="9814896at2"/>
<dbReference type="EMBL" id="UGYV01000001">
    <property type="protein sequence ID" value="SUI62740.1"/>
    <property type="molecule type" value="Genomic_DNA"/>
</dbReference>
<keyword evidence="1" id="KW-0378">Hydrolase</keyword>
<dbReference type="SUPFAM" id="SSF52799">
    <property type="entry name" value="(Phosphotyrosine protein) phosphatases II"/>
    <property type="match status" value="1"/>
</dbReference>
<proteinExistence type="predicted"/>
<reference evidence="4 6" key="3">
    <citation type="submission" date="2018-06" db="EMBL/GenBank/DDBJ databases">
        <authorList>
            <consortium name="Pathogen Informatics"/>
            <person name="Doyle S."/>
        </authorList>
    </citation>
    <scope>NUCLEOTIDE SEQUENCE [LARGE SCALE GENOMIC DNA]</scope>
    <source>
        <strain evidence="4 6">NCTC10736</strain>
    </source>
</reference>
<dbReference type="GO" id="GO:0016791">
    <property type="term" value="F:phosphatase activity"/>
    <property type="evidence" value="ECO:0007669"/>
    <property type="project" value="UniProtKB-ARBA"/>
</dbReference>
<dbReference type="Proteomes" id="UP000255061">
    <property type="component" value="Unassembled WGS sequence"/>
</dbReference>
<dbReference type="InterPro" id="IPR029021">
    <property type="entry name" value="Prot-tyrosine_phosphatase-like"/>
</dbReference>
<dbReference type="RefSeq" id="WP_076498062.1">
    <property type="nucleotide sequence ID" value="NZ_BPFE01000101.1"/>
</dbReference>
<feature type="domain" description="Tyrosine specific protein phosphatases" evidence="2">
    <location>
        <begin position="81"/>
        <end position="134"/>
    </location>
</feature>
<protein>
    <submittedName>
        <fullName evidence="3">Protein phosphatase</fullName>
    </submittedName>
    <submittedName>
        <fullName evidence="4">Protein tyrosine/serine phosphatase</fullName>
    </submittedName>
</protein>
<dbReference type="PROSITE" id="PS00383">
    <property type="entry name" value="TYR_PHOSPHATASE_1"/>
    <property type="match status" value="1"/>
</dbReference>
<reference evidence="3 5" key="2">
    <citation type="submission" date="2018-04" db="EMBL/GenBank/DDBJ databases">
        <title>Genomic sequence of a freshwater isolate of Shewanella morhuae.</title>
        <authorList>
            <person name="Castillo D.E."/>
            <person name="Gram L."/>
        </authorList>
    </citation>
    <scope>NUCLEOTIDE SEQUENCE [LARGE SCALE GENOMIC DNA]</scope>
    <source>
        <strain evidence="3 5">CW7</strain>
    </source>
</reference>
<dbReference type="InterPro" id="IPR057023">
    <property type="entry name" value="PTP-SAK"/>
</dbReference>
<evidence type="ECO:0000313" key="4">
    <source>
        <dbReference type="EMBL" id="SUI62740.1"/>
    </source>
</evidence>